<dbReference type="AlphaFoldDB" id="A0A6J2XMQ7"/>
<dbReference type="InterPro" id="IPR013320">
    <property type="entry name" value="ConA-like_dom_sf"/>
</dbReference>
<dbReference type="InParanoid" id="A0A6J2XMQ7"/>
<dbReference type="GeneID" id="115879324"/>
<evidence type="ECO:0000313" key="5">
    <source>
        <dbReference type="RefSeq" id="XP_030751954.1"/>
    </source>
</evidence>
<protein>
    <recommendedName>
        <fullName evidence="2">Galectin</fullName>
    </recommendedName>
</protein>
<dbReference type="GO" id="GO:0030246">
    <property type="term" value="F:carbohydrate binding"/>
    <property type="evidence" value="ECO:0007669"/>
    <property type="project" value="UniProtKB-UniRule"/>
</dbReference>
<dbReference type="RefSeq" id="XP_030751954.1">
    <property type="nucleotide sequence ID" value="XM_030896094.1"/>
</dbReference>
<dbReference type="InterPro" id="IPR044156">
    <property type="entry name" value="Galectin-like"/>
</dbReference>
<dbReference type="Proteomes" id="UP000504635">
    <property type="component" value="Unplaced"/>
</dbReference>
<feature type="domain" description="Galectin" evidence="3">
    <location>
        <begin position="3"/>
        <end position="133"/>
    </location>
</feature>
<dbReference type="SUPFAM" id="SSF49899">
    <property type="entry name" value="Concanavalin A-like lectins/glucanases"/>
    <property type="match status" value="1"/>
</dbReference>
<dbReference type="OrthoDB" id="6251307at2759"/>
<dbReference type="CDD" id="cd00070">
    <property type="entry name" value="GLECT"/>
    <property type="match status" value="1"/>
</dbReference>
<sequence>MSHISPIPGGMRAGLVITIKGEVLPGAKRFRVDLQTGKSRDGDIQFHSGIRLDEGVIVRNNRSNDVWHAEDRYGTLNIHQGRAFWIEISVEVDKYVMYIDGKFFCIFPHRMSMSQVTHLSVYGDCLVESVTFKIRESSEQRFVTTTTEYVY</sequence>
<dbReference type="PROSITE" id="PS51304">
    <property type="entry name" value="GALECTIN"/>
    <property type="match status" value="1"/>
</dbReference>
<accession>A0A6J2XMQ7</accession>
<dbReference type="Gene3D" id="2.60.120.200">
    <property type="match status" value="1"/>
</dbReference>
<dbReference type="InterPro" id="IPR001079">
    <property type="entry name" value="Galectin_CRD"/>
</dbReference>
<keyword evidence="4" id="KW-1185">Reference proteome</keyword>
<proteinExistence type="predicted"/>
<name>A0A6J2XMQ7_SITOR</name>
<dbReference type="PANTHER" id="PTHR11346">
    <property type="entry name" value="GALECTIN"/>
    <property type="match status" value="1"/>
</dbReference>
<organism evidence="4 5">
    <name type="scientific">Sitophilus oryzae</name>
    <name type="common">Rice weevil</name>
    <name type="synonym">Curculio oryzae</name>
    <dbReference type="NCBI Taxonomy" id="7048"/>
    <lineage>
        <taxon>Eukaryota</taxon>
        <taxon>Metazoa</taxon>
        <taxon>Ecdysozoa</taxon>
        <taxon>Arthropoda</taxon>
        <taxon>Hexapoda</taxon>
        <taxon>Insecta</taxon>
        <taxon>Pterygota</taxon>
        <taxon>Neoptera</taxon>
        <taxon>Endopterygota</taxon>
        <taxon>Coleoptera</taxon>
        <taxon>Polyphaga</taxon>
        <taxon>Cucujiformia</taxon>
        <taxon>Curculionidae</taxon>
        <taxon>Dryophthorinae</taxon>
        <taxon>Sitophilus</taxon>
    </lineage>
</organism>
<gene>
    <name evidence="5" type="primary">LOC115879324</name>
</gene>
<dbReference type="Pfam" id="PF00337">
    <property type="entry name" value="Gal-bind_lectin"/>
    <property type="match status" value="1"/>
</dbReference>
<evidence type="ECO:0000313" key="4">
    <source>
        <dbReference type="Proteomes" id="UP000504635"/>
    </source>
</evidence>
<dbReference type="SMART" id="SM00908">
    <property type="entry name" value="Gal-bind_lectin"/>
    <property type="match status" value="1"/>
</dbReference>
<keyword evidence="1 2" id="KW-0430">Lectin</keyword>
<dbReference type="SMART" id="SM00276">
    <property type="entry name" value="GLECT"/>
    <property type="match status" value="1"/>
</dbReference>
<evidence type="ECO:0000256" key="2">
    <source>
        <dbReference type="RuleBase" id="RU102079"/>
    </source>
</evidence>
<dbReference type="PANTHER" id="PTHR11346:SF147">
    <property type="entry name" value="GALECTIN"/>
    <property type="match status" value="1"/>
</dbReference>
<evidence type="ECO:0000259" key="3">
    <source>
        <dbReference type="PROSITE" id="PS51304"/>
    </source>
</evidence>
<reference evidence="5" key="1">
    <citation type="submission" date="2025-08" db="UniProtKB">
        <authorList>
            <consortium name="RefSeq"/>
        </authorList>
    </citation>
    <scope>IDENTIFICATION</scope>
    <source>
        <tissue evidence="5">Gonads</tissue>
    </source>
</reference>
<dbReference type="KEGG" id="soy:115879324"/>
<evidence type="ECO:0000256" key="1">
    <source>
        <dbReference type="ARBA" id="ARBA00022734"/>
    </source>
</evidence>